<keyword evidence="2" id="KW-1185">Reference proteome</keyword>
<evidence type="ECO:0000313" key="1">
    <source>
        <dbReference type="EMBL" id="TQL78252.1"/>
    </source>
</evidence>
<evidence type="ECO:0000313" key="2">
    <source>
        <dbReference type="Proteomes" id="UP000317043"/>
    </source>
</evidence>
<sequence length="70" mass="7839">MIKKLSSIADATLERMLAGGTAKAGCPTEYYWETTCYGADACPESNYRAQWRWVITSSCTPKRTSTFRCC</sequence>
<dbReference type="OrthoDB" id="9860480at2"/>
<dbReference type="Proteomes" id="UP000317043">
    <property type="component" value="Unassembled WGS sequence"/>
</dbReference>
<accession>A0A543B088</accession>
<dbReference type="InParanoid" id="A0A543B088"/>
<proteinExistence type="predicted"/>
<organism evidence="1 2">
    <name type="scientific">Stackebrandtia endophytica</name>
    <dbReference type="NCBI Taxonomy" id="1496996"/>
    <lineage>
        <taxon>Bacteria</taxon>
        <taxon>Bacillati</taxon>
        <taxon>Actinomycetota</taxon>
        <taxon>Actinomycetes</taxon>
        <taxon>Glycomycetales</taxon>
        <taxon>Glycomycetaceae</taxon>
        <taxon>Stackebrandtia</taxon>
    </lineage>
</organism>
<comment type="caution">
    <text evidence="1">The sequence shown here is derived from an EMBL/GenBank/DDBJ whole genome shotgun (WGS) entry which is preliminary data.</text>
</comment>
<reference evidence="1 2" key="1">
    <citation type="submission" date="2019-06" db="EMBL/GenBank/DDBJ databases">
        <title>Sequencing the genomes of 1000 actinobacteria strains.</title>
        <authorList>
            <person name="Klenk H.-P."/>
        </authorList>
    </citation>
    <scope>NUCLEOTIDE SEQUENCE [LARGE SCALE GENOMIC DNA]</scope>
    <source>
        <strain evidence="1 2">DSM 45928</strain>
    </source>
</reference>
<name>A0A543B088_9ACTN</name>
<dbReference type="RefSeq" id="WP_142042406.1">
    <property type="nucleotide sequence ID" value="NZ_JBHTGS010000004.1"/>
</dbReference>
<gene>
    <name evidence="1" type="ORF">FB566_3835</name>
</gene>
<dbReference type="EMBL" id="VFOW01000001">
    <property type="protein sequence ID" value="TQL78252.1"/>
    <property type="molecule type" value="Genomic_DNA"/>
</dbReference>
<dbReference type="AlphaFoldDB" id="A0A543B088"/>
<protein>
    <submittedName>
        <fullName evidence="1">Uncharacterized protein</fullName>
    </submittedName>
</protein>